<reference evidence="1" key="2">
    <citation type="submission" date="2021-02" db="EMBL/GenBank/DDBJ databases">
        <authorList>
            <person name="Kimball J.A."/>
            <person name="Haas M.W."/>
            <person name="Macchietto M."/>
            <person name="Kono T."/>
            <person name="Duquette J."/>
            <person name="Shao M."/>
        </authorList>
    </citation>
    <scope>NUCLEOTIDE SEQUENCE</scope>
    <source>
        <tissue evidence="1">Fresh leaf tissue</tissue>
    </source>
</reference>
<protein>
    <submittedName>
        <fullName evidence="1">Uncharacterized protein</fullName>
    </submittedName>
</protein>
<gene>
    <name evidence="1" type="ORF">GUJ93_ZPchr0013g37962</name>
</gene>
<sequence length="97" mass="10993">MFRIPCNQEVSGRKLQGDHEHVLRGGEGAGFRLYAAISESLGLEEGYIKKTLGEQEQHMTVNFYPQCPEPPGRPDLGGRLPIVFRRPRFGRSYSLDF</sequence>
<evidence type="ECO:0000313" key="1">
    <source>
        <dbReference type="EMBL" id="KAG8098615.1"/>
    </source>
</evidence>
<comment type="caution">
    <text evidence="1">The sequence shown here is derived from an EMBL/GenBank/DDBJ whole genome shotgun (WGS) entry which is preliminary data.</text>
</comment>
<dbReference type="AlphaFoldDB" id="A0A8J5WWH6"/>
<evidence type="ECO:0000313" key="2">
    <source>
        <dbReference type="Proteomes" id="UP000729402"/>
    </source>
</evidence>
<organism evidence="1 2">
    <name type="scientific">Zizania palustris</name>
    <name type="common">Northern wild rice</name>
    <dbReference type="NCBI Taxonomy" id="103762"/>
    <lineage>
        <taxon>Eukaryota</taxon>
        <taxon>Viridiplantae</taxon>
        <taxon>Streptophyta</taxon>
        <taxon>Embryophyta</taxon>
        <taxon>Tracheophyta</taxon>
        <taxon>Spermatophyta</taxon>
        <taxon>Magnoliopsida</taxon>
        <taxon>Liliopsida</taxon>
        <taxon>Poales</taxon>
        <taxon>Poaceae</taxon>
        <taxon>BOP clade</taxon>
        <taxon>Oryzoideae</taxon>
        <taxon>Oryzeae</taxon>
        <taxon>Zizaniinae</taxon>
        <taxon>Zizania</taxon>
    </lineage>
</organism>
<keyword evidence="2" id="KW-1185">Reference proteome</keyword>
<reference evidence="1" key="1">
    <citation type="journal article" date="2021" name="bioRxiv">
        <title>Whole Genome Assembly and Annotation of Northern Wild Rice, Zizania palustris L., Supports a Whole Genome Duplication in the Zizania Genus.</title>
        <authorList>
            <person name="Haas M."/>
            <person name="Kono T."/>
            <person name="Macchietto M."/>
            <person name="Millas R."/>
            <person name="McGilp L."/>
            <person name="Shao M."/>
            <person name="Duquette J."/>
            <person name="Hirsch C.N."/>
            <person name="Kimball J."/>
        </authorList>
    </citation>
    <scope>NUCLEOTIDE SEQUENCE</scope>
    <source>
        <tissue evidence="1">Fresh leaf tissue</tissue>
    </source>
</reference>
<proteinExistence type="predicted"/>
<accession>A0A8J5WWH6</accession>
<dbReference type="EMBL" id="JAAALK010000079">
    <property type="protein sequence ID" value="KAG8098615.1"/>
    <property type="molecule type" value="Genomic_DNA"/>
</dbReference>
<name>A0A8J5WWH6_ZIZPA</name>
<dbReference type="Proteomes" id="UP000729402">
    <property type="component" value="Unassembled WGS sequence"/>
</dbReference>
<dbReference type="OrthoDB" id="779095at2759"/>